<dbReference type="InterPro" id="IPR027417">
    <property type="entry name" value="P-loop_NTPase"/>
</dbReference>
<dbReference type="Proteomes" id="UP000626092">
    <property type="component" value="Unassembled WGS sequence"/>
</dbReference>
<organism evidence="7 8">
    <name type="scientific">Rhododendron simsii</name>
    <name type="common">Sims's rhododendron</name>
    <dbReference type="NCBI Taxonomy" id="118357"/>
    <lineage>
        <taxon>Eukaryota</taxon>
        <taxon>Viridiplantae</taxon>
        <taxon>Streptophyta</taxon>
        <taxon>Embryophyta</taxon>
        <taxon>Tracheophyta</taxon>
        <taxon>Spermatophyta</taxon>
        <taxon>Magnoliopsida</taxon>
        <taxon>eudicotyledons</taxon>
        <taxon>Gunneridae</taxon>
        <taxon>Pentapetalae</taxon>
        <taxon>asterids</taxon>
        <taxon>Ericales</taxon>
        <taxon>Ericaceae</taxon>
        <taxon>Ericoideae</taxon>
        <taxon>Rhodoreae</taxon>
        <taxon>Rhododendron</taxon>
    </lineage>
</organism>
<dbReference type="Gene3D" id="1.10.8.430">
    <property type="entry name" value="Helical domain of apoptotic protease-activating factors"/>
    <property type="match status" value="1"/>
</dbReference>
<sequence length="1215" mass="136801">MNVIDLIVGKITEVAITKCSRHIGYLCHYNDNVQNLEAETRGLELVLGSINNKAERDLRNAQVIKPDVVKWQKDAEEMLDEVATFLANRERSNTKCLNFLCPNLKWRYRLGKESEQKTNGVISLKGRGTMFQPVLSMSYPAPTLVSPLTNHDDFDSRQEIFKRLLEVLKDPTIKMIGVHGAGGVGKTRMVKEVRSQVKRDGLFDDVAIAVVSRNLDIKKVQGELAAQLGLNLDDHGREDRLLTRLLNGKKNLVILDDVWNPLDLEEIGIPTSIDQGNKEGCCKVLVTSRKNLFHMITPKASTRVFLIQILKENEAWTLFMKTAEISVNSEEEMSSVEKAVCDECAGLPIAILAVAKALKEDAEISIDDLVRYSSGMRLLGAIHSTPLEDVRNRVLTLVTCLKASCLLLDGEDDNTIKMHDVIRDVAISIAKDEKGYLVNHDLKKWPEGGTYEGYSAISLMSEYFREIPREMGCKKLHTLVLRSKDSSLADSFFNGMETNLEVLDLSGTAIETLPLSLSKLVKLRMLFLPKGLRNISLLGELKSLEILRLDGIDELAPEIRQLTCLKLLDLGNNENVKLRVIPPNVLSNLTRMEELCIPDNFDQWQDEATNEERWNASLVELNSLTCLTTLKVHIPRGKSSPNNLCFESLVRFRISIGVPFERLPIDHLKRSSTSILKLSSVPLEDKFKVMLVKSEVLYLHKMEGLVEMLRGSEFFNLKYLEVIECDGGEHLLGRPEQFLQTPHQSMSRSFCNLSELRVENCRFKYLFCLSVARRLEQLQVLTVVKCSNMDVIVGNERPGDDEEITFPQLKEIYLRGLPNLKSFCPSKRPNSITRVSNSDPAQPLFCEKVVVPALEELSIIGLDNISEIWDKQFKPIMKEGTQSFSKLRSLQVNRCPRLVNVVPSNIVPRLTNLKSLFVSNCDLVVHEIEDLITAVFPSLESLSLRDLQNLRETGLNKKEDSLSGINVVYPNIKEIDIFGCPNLESVFSASTFRNLAHLQVLSIGTRWSSDSNSKLKAIVETPKQRDGASDEPFVLPELYHMELGAMAKDLQSFCISYGTEESLFNQKVVFPCLRSLDISRFIGNVKGIWDRTPPANSFQKLTFLNLDECHSLLYVAPSELLLGSLQNLETLEIKSCGLLEEVFINRGSDSGEGIVSKHEPTTEEVDTKVVLPQLRSVYLYDLPRLKSFCSGSKLPSSVERNITNCPLLETPFWEC</sequence>
<feature type="domain" description="Disease resistance protein At4g27190-like leucine-rich repeats" evidence="6">
    <location>
        <begin position="740"/>
        <end position="834"/>
    </location>
</feature>
<dbReference type="InterPro" id="IPR042197">
    <property type="entry name" value="Apaf_helical"/>
</dbReference>
<dbReference type="PANTHER" id="PTHR33463">
    <property type="entry name" value="NB-ARC DOMAIN-CONTAINING PROTEIN-RELATED"/>
    <property type="match status" value="1"/>
</dbReference>
<feature type="domain" description="NB-ARC" evidence="5">
    <location>
        <begin position="161"/>
        <end position="323"/>
    </location>
</feature>
<dbReference type="InterPro" id="IPR032675">
    <property type="entry name" value="LRR_dom_sf"/>
</dbReference>
<dbReference type="OrthoDB" id="1579323at2759"/>
<evidence type="ECO:0008006" key="9">
    <source>
        <dbReference type="Google" id="ProtNLM"/>
    </source>
</evidence>
<comment type="caution">
    <text evidence="7">The sequence shown here is derived from an EMBL/GenBank/DDBJ whole genome shotgun (WGS) entry which is preliminary data.</text>
</comment>
<name>A0A834LLF3_RHOSS</name>
<dbReference type="Pfam" id="PF23247">
    <property type="entry name" value="LRR_RPS2"/>
    <property type="match status" value="3"/>
</dbReference>
<comment type="similarity">
    <text evidence="1">Belongs to the disease resistance NB-LRR family.</text>
</comment>
<feature type="domain" description="Disease resistance protein At4g27190-like leucine-rich repeats" evidence="6">
    <location>
        <begin position="855"/>
        <end position="1003"/>
    </location>
</feature>
<feature type="domain" description="Disease resistance protein At4g27190-like leucine-rich repeats" evidence="6">
    <location>
        <begin position="1084"/>
        <end position="1190"/>
    </location>
</feature>
<dbReference type="GO" id="GO:0005524">
    <property type="term" value="F:ATP binding"/>
    <property type="evidence" value="ECO:0007669"/>
    <property type="project" value="UniProtKB-KW"/>
</dbReference>
<evidence type="ECO:0000256" key="2">
    <source>
        <dbReference type="ARBA" id="ARBA00022614"/>
    </source>
</evidence>
<dbReference type="GO" id="GO:0043531">
    <property type="term" value="F:ADP binding"/>
    <property type="evidence" value="ECO:0007669"/>
    <property type="project" value="InterPro"/>
</dbReference>
<dbReference type="SUPFAM" id="SSF52047">
    <property type="entry name" value="RNI-like"/>
    <property type="match status" value="2"/>
</dbReference>
<gene>
    <name evidence="7" type="ORF">RHSIM_Rhsim06G0161400</name>
</gene>
<evidence type="ECO:0000256" key="1">
    <source>
        <dbReference type="ARBA" id="ARBA00008894"/>
    </source>
</evidence>
<dbReference type="InterPro" id="IPR057135">
    <property type="entry name" value="At4g27190-like_LRR"/>
</dbReference>
<dbReference type="EMBL" id="WJXA01000006">
    <property type="protein sequence ID" value="KAF7141569.1"/>
    <property type="molecule type" value="Genomic_DNA"/>
</dbReference>
<evidence type="ECO:0000313" key="8">
    <source>
        <dbReference type="Proteomes" id="UP000626092"/>
    </source>
</evidence>
<dbReference type="PANTHER" id="PTHR33463:SF135">
    <property type="entry name" value="RESISTANCE PROTEIN RPS2, PUTATIVE-RELATED"/>
    <property type="match status" value="1"/>
</dbReference>
<keyword evidence="2" id="KW-0433">Leucine-rich repeat</keyword>
<proteinExistence type="inferred from homology"/>
<dbReference type="InterPro" id="IPR002182">
    <property type="entry name" value="NB-ARC"/>
</dbReference>
<dbReference type="SUPFAM" id="SSF52058">
    <property type="entry name" value="L domain-like"/>
    <property type="match status" value="1"/>
</dbReference>
<evidence type="ECO:0000256" key="4">
    <source>
        <dbReference type="ARBA" id="ARBA00022840"/>
    </source>
</evidence>
<dbReference type="InterPro" id="IPR050905">
    <property type="entry name" value="Plant_NBS-LRR"/>
</dbReference>
<reference evidence="7" key="1">
    <citation type="submission" date="2019-11" db="EMBL/GenBank/DDBJ databases">
        <authorList>
            <person name="Liu Y."/>
            <person name="Hou J."/>
            <person name="Li T.-Q."/>
            <person name="Guan C.-H."/>
            <person name="Wu X."/>
            <person name="Wu H.-Z."/>
            <person name="Ling F."/>
            <person name="Zhang R."/>
            <person name="Shi X.-G."/>
            <person name="Ren J.-P."/>
            <person name="Chen E.-F."/>
            <person name="Sun J.-M."/>
        </authorList>
    </citation>
    <scope>NUCLEOTIDE SEQUENCE</scope>
    <source>
        <strain evidence="7">Adult_tree_wgs_1</strain>
        <tissue evidence="7">Leaves</tissue>
    </source>
</reference>
<dbReference type="Gene3D" id="3.40.50.300">
    <property type="entry name" value="P-loop containing nucleotide triphosphate hydrolases"/>
    <property type="match status" value="1"/>
</dbReference>
<evidence type="ECO:0000313" key="7">
    <source>
        <dbReference type="EMBL" id="KAF7141569.1"/>
    </source>
</evidence>
<dbReference type="Pfam" id="PF00931">
    <property type="entry name" value="NB-ARC"/>
    <property type="match status" value="1"/>
</dbReference>
<evidence type="ECO:0000256" key="3">
    <source>
        <dbReference type="ARBA" id="ARBA00022821"/>
    </source>
</evidence>
<keyword evidence="4" id="KW-0067">ATP-binding</keyword>
<keyword evidence="8" id="KW-1185">Reference proteome</keyword>
<evidence type="ECO:0000259" key="6">
    <source>
        <dbReference type="Pfam" id="PF23247"/>
    </source>
</evidence>
<accession>A0A834LLF3</accession>
<dbReference type="AlphaFoldDB" id="A0A834LLF3"/>
<dbReference type="PRINTS" id="PR00364">
    <property type="entry name" value="DISEASERSIST"/>
</dbReference>
<keyword evidence="4" id="KW-0547">Nucleotide-binding</keyword>
<dbReference type="GO" id="GO:0006952">
    <property type="term" value="P:defense response"/>
    <property type="evidence" value="ECO:0007669"/>
    <property type="project" value="UniProtKB-KW"/>
</dbReference>
<keyword evidence="3" id="KW-0611">Plant defense</keyword>
<dbReference type="SUPFAM" id="SSF52540">
    <property type="entry name" value="P-loop containing nucleoside triphosphate hydrolases"/>
    <property type="match status" value="1"/>
</dbReference>
<evidence type="ECO:0000259" key="5">
    <source>
        <dbReference type="Pfam" id="PF00931"/>
    </source>
</evidence>
<dbReference type="Gene3D" id="3.80.10.10">
    <property type="entry name" value="Ribonuclease Inhibitor"/>
    <property type="match status" value="3"/>
</dbReference>
<protein>
    <recommendedName>
        <fullName evidence="9">AAA+ ATPase domain-containing protein</fullName>
    </recommendedName>
</protein>